<keyword evidence="1" id="KW-0812">Transmembrane</keyword>
<organism evidence="2 3">
    <name type="scientific">Phytophthora sojae (strain P6497)</name>
    <name type="common">Soybean stem and root rot agent</name>
    <name type="synonym">Phytophthora megasperma f. sp. glycines</name>
    <dbReference type="NCBI Taxonomy" id="1094619"/>
    <lineage>
        <taxon>Eukaryota</taxon>
        <taxon>Sar</taxon>
        <taxon>Stramenopiles</taxon>
        <taxon>Oomycota</taxon>
        <taxon>Peronosporomycetes</taxon>
        <taxon>Peronosporales</taxon>
        <taxon>Peronosporaceae</taxon>
        <taxon>Phytophthora</taxon>
    </lineage>
</organism>
<sequence length="462" mass="51994">MESKLAAIGAILPIIVPKTLSDFKNLYVSEKEFQLDDLSATQPGDSPIIETPGLHEFWKGFGEFPSHYFVRTEVEVVFWRVIKKLVFVRGRVVILGSPGAGKSCFLMLLAFYLACIKKKKVLVIRRLKDESAGNAAVFLDGQGSYARLTNLSPADLFAIRRQTKGAIVFVDGFTQEHVEDLGNGSSGGSLREFCKEREKLKSQVARDCHSVDKAKAFALVYNYGGVQNESQVDQLRRHYIRDCHKEDHYQDSRWWKIFVDSGYVLSELGRNAGMDEHLEVYEYAKSVGAAFQGVAYKLLLRSAARGAFAKRKPILLKMREGSKYEKIEIRAPNVVCSGDPWLSTLGKDTYWYPNYQFFPFIDAVTTCEAFPSGGGNSETIVAYIQVTTRSEKRLKGERLRKLDEEMDKNPSLKDMKRAFVIVGPDAAVCERFNLHDAPDHDTILAMVGCFSPERLESGDACW</sequence>
<gene>
    <name evidence="2" type="ORF">PHYSODRAFT_299126</name>
</gene>
<dbReference type="GeneID" id="20641698"/>
<keyword evidence="1" id="KW-0472">Membrane</keyword>
<dbReference type="InParanoid" id="G4Z245"/>
<feature type="transmembrane region" description="Helical" evidence="1">
    <location>
        <begin position="92"/>
        <end position="116"/>
    </location>
</feature>
<reference evidence="2 3" key="1">
    <citation type="journal article" date="2006" name="Science">
        <title>Phytophthora genome sequences uncover evolutionary origins and mechanisms of pathogenesis.</title>
        <authorList>
            <person name="Tyler B.M."/>
            <person name="Tripathy S."/>
            <person name="Zhang X."/>
            <person name="Dehal P."/>
            <person name="Jiang R.H."/>
            <person name="Aerts A."/>
            <person name="Arredondo F.D."/>
            <person name="Baxter L."/>
            <person name="Bensasson D."/>
            <person name="Beynon J.L."/>
            <person name="Chapman J."/>
            <person name="Damasceno C.M."/>
            <person name="Dorrance A.E."/>
            <person name="Dou D."/>
            <person name="Dickerman A.W."/>
            <person name="Dubchak I.L."/>
            <person name="Garbelotto M."/>
            <person name="Gijzen M."/>
            <person name="Gordon S.G."/>
            <person name="Govers F."/>
            <person name="Grunwald N.J."/>
            <person name="Huang W."/>
            <person name="Ivors K.L."/>
            <person name="Jones R.W."/>
            <person name="Kamoun S."/>
            <person name="Krampis K."/>
            <person name="Lamour K.H."/>
            <person name="Lee M.K."/>
            <person name="McDonald W.H."/>
            <person name="Medina M."/>
            <person name="Meijer H.J."/>
            <person name="Nordberg E.K."/>
            <person name="Maclean D.J."/>
            <person name="Ospina-Giraldo M.D."/>
            <person name="Morris P.F."/>
            <person name="Phuntumart V."/>
            <person name="Putnam N.H."/>
            <person name="Rash S."/>
            <person name="Rose J.K."/>
            <person name="Sakihama Y."/>
            <person name="Salamov A.A."/>
            <person name="Savidor A."/>
            <person name="Scheuring C.F."/>
            <person name="Smith B.M."/>
            <person name="Sobral B.W."/>
            <person name="Terry A."/>
            <person name="Torto-Alalibo T.A."/>
            <person name="Win J."/>
            <person name="Xu Z."/>
            <person name="Zhang H."/>
            <person name="Grigoriev I.V."/>
            <person name="Rokhsar D.S."/>
            <person name="Boore J.L."/>
        </authorList>
    </citation>
    <scope>NUCLEOTIDE SEQUENCE [LARGE SCALE GENOMIC DNA]</scope>
    <source>
        <strain evidence="2 3">P6497</strain>
    </source>
</reference>
<evidence type="ECO:0008006" key="4">
    <source>
        <dbReference type="Google" id="ProtNLM"/>
    </source>
</evidence>
<proteinExistence type="predicted"/>
<evidence type="ECO:0000313" key="2">
    <source>
        <dbReference type="EMBL" id="EGZ21380.1"/>
    </source>
</evidence>
<dbReference type="SUPFAM" id="SSF52540">
    <property type="entry name" value="P-loop containing nucleoside triphosphate hydrolases"/>
    <property type="match status" value="1"/>
</dbReference>
<dbReference type="Proteomes" id="UP000002640">
    <property type="component" value="Unassembled WGS sequence"/>
</dbReference>
<protein>
    <recommendedName>
        <fullName evidence="4">Crinkler (CRN) family protein</fullName>
    </recommendedName>
</protein>
<dbReference type="EMBL" id="JH159153">
    <property type="protein sequence ID" value="EGZ21380.1"/>
    <property type="molecule type" value="Genomic_DNA"/>
</dbReference>
<keyword evidence="1" id="KW-1133">Transmembrane helix</keyword>
<evidence type="ECO:0000313" key="3">
    <source>
        <dbReference type="Proteomes" id="UP000002640"/>
    </source>
</evidence>
<dbReference type="KEGG" id="psoj:PHYSODRAFT_299126"/>
<keyword evidence="3" id="KW-1185">Reference proteome</keyword>
<evidence type="ECO:0000256" key="1">
    <source>
        <dbReference type="SAM" id="Phobius"/>
    </source>
</evidence>
<dbReference type="RefSeq" id="XP_009524097.1">
    <property type="nucleotide sequence ID" value="XM_009525802.1"/>
</dbReference>
<dbReference type="AlphaFoldDB" id="G4Z245"/>
<dbReference type="InterPro" id="IPR027417">
    <property type="entry name" value="P-loop_NTPase"/>
</dbReference>
<accession>G4Z245</accession>
<name>G4Z245_PHYSP</name>